<organism evidence="2 3">
    <name type="scientific">Enterobacter phage Arya</name>
    <dbReference type="NCBI Taxonomy" id="1864622"/>
    <lineage>
        <taxon>Viruses</taxon>
        <taxon>Duplodnaviria</taxon>
        <taxon>Heunggongvirae</taxon>
        <taxon>Uroviricota</taxon>
        <taxon>Caudoviricetes</taxon>
        <taxon>Iiscvirinae</taxon>
        <taxon>Aryavirus</taxon>
        <taxon>Aryavirus arya</taxon>
    </lineage>
</organism>
<accession>A0A193GYG1</accession>
<keyword evidence="1" id="KW-0472">Membrane</keyword>
<dbReference type="GeneID" id="29064967"/>
<keyword evidence="1" id="KW-1133">Transmembrane helix</keyword>
<evidence type="ECO:0000313" key="3">
    <source>
        <dbReference type="Proteomes" id="UP000201689"/>
    </source>
</evidence>
<dbReference type="KEGG" id="vg:29064967"/>
<dbReference type="RefSeq" id="YP_009284324.1">
    <property type="nucleotide sequence ID" value="NC_031048.1"/>
</dbReference>
<feature type="transmembrane region" description="Helical" evidence="1">
    <location>
        <begin position="6"/>
        <end position="25"/>
    </location>
</feature>
<protein>
    <submittedName>
        <fullName evidence="2">Putative holin</fullName>
    </submittedName>
</protein>
<evidence type="ECO:0000256" key="1">
    <source>
        <dbReference type="SAM" id="Phobius"/>
    </source>
</evidence>
<gene>
    <name evidence="2" type="ORF">BI096_gp37</name>
</gene>
<feature type="transmembrane region" description="Helical" evidence="1">
    <location>
        <begin position="37"/>
        <end position="58"/>
    </location>
</feature>
<keyword evidence="3" id="KW-1185">Reference proteome</keyword>
<evidence type="ECO:0000313" key="2">
    <source>
        <dbReference type="EMBL" id="ANN86168.1"/>
    </source>
</evidence>
<reference evidence="2 3" key="1">
    <citation type="submission" date="2016-05" db="EMBL/GenBank/DDBJ databases">
        <authorList>
            <person name="Lavstsen T."/>
            <person name="Jespersen J.S."/>
        </authorList>
    </citation>
    <scope>NUCLEOTIDE SEQUENCE [LARGE SCALE GENOMIC DNA]</scope>
</reference>
<dbReference type="OrthoDB" id="18803at10239"/>
<proteinExistence type="predicted"/>
<reference evidence="2 3" key="2">
    <citation type="submission" date="2016-07" db="EMBL/GenBank/DDBJ databases">
        <title>Whole genome sequeicing and characterization of Enterobacter phage Arya isolated from the termite gut.</title>
        <authorList>
            <person name="Tikhe C."/>
            <person name="Husseneder C."/>
        </authorList>
    </citation>
    <scope>NUCLEOTIDE SEQUENCE [LARGE SCALE GENOMIC DNA]</scope>
</reference>
<dbReference type="Proteomes" id="UP000201689">
    <property type="component" value="Segment"/>
</dbReference>
<name>A0A193GYG1_9CAUD</name>
<keyword evidence="1" id="KW-0812">Transmembrane</keyword>
<sequence>MNIFEKFLDNIGWAIAGMMGALVAVPFHDNKSIKGRLWFVCSGMICSYFMTGWASWFYSIPPEYTGAIGFILGAIGGSLVAAVIKKIQNANIASLIEAIKSKFGGNA</sequence>
<dbReference type="EMBL" id="KX231828">
    <property type="protein sequence ID" value="ANN86168.1"/>
    <property type="molecule type" value="Genomic_DNA"/>
</dbReference>
<feature type="transmembrane region" description="Helical" evidence="1">
    <location>
        <begin position="64"/>
        <end position="84"/>
    </location>
</feature>